<keyword evidence="2" id="KW-0963">Cytoplasm</keyword>
<sequence>MTFELRLLIFLYSLPFRLPFCSLVEEVNVLGQSLDELLHQYSTVENKLKDLHDTQMALEKEIELKTETIHLNQVGCIPERTYYPSAVRLQGY</sequence>
<keyword evidence="4" id="KW-1185">Reference proteome</keyword>
<evidence type="ECO:0000313" key="4">
    <source>
        <dbReference type="Proteomes" id="UP000269396"/>
    </source>
</evidence>
<dbReference type="EMBL" id="UZAL01033747">
    <property type="protein sequence ID" value="VDP64036.1"/>
    <property type="molecule type" value="Genomic_DNA"/>
</dbReference>
<evidence type="ECO:0000313" key="3">
    <source>
        <dbReference type="EMBL" id="VDP64036.1"/>
    </source>
</evidence>
<evidence type="ECO:0000256" key="2">
    <source>
        <dbReference type="ARBA" id="ARBA00022490"/>
    </source>
</evidence>
<dbReference type="GO" id="GO:0005737">
    <property type="term" value="C:cytoplasm"/>
    <property type="evidence" value="ECO:0007669"/>
    <property type="project" value="UniProtKB-SubCell"/>
</dbReference>
<reference evidence="3 4" key="1">
    <citation type="submission" date="2018-11" db="EMBL/GenBank/DDBJ databases">
        <authorList>
            <consortium name="Pathogen Informatics"/>
        </authorList>
    </citation>
    <scope>NUCLEOTIDE SEQUENCE [LARGE SCALE GENOMIC DNA]</scope>
    <source>
        <strain>Denwood</strain>
        <strain evidence="4">Zambia</strain>
    </source>
</reference>
<dbReference type="Pfam" id="PF03148">
    <property type="entry name" value="Tektin"/>
    <property type="match status" value="1"/>
</dbReference>
<evidence type="ECO:0000256" key="1">
    <source>
        <dbReference type="ARBA" id="ARBA00004496"/>
    </source>
</evidence>
<dbReference type="STRING" id="31246.A0A183PH12"/>
<dbReference type="Proteomes" id="UP000269396">
    <property type="component" value="Unassembled WGS sequence"/>
</dbReference>
<name>A0A183PH12_9TREM</name>
<accession>A0A183PH12</accession>
<protein>
    <submittedName>
        <fullName evidence="3">Uncharacterized protein</fullName>
    </submittedName>
</protein>
<dbReference type="InterPro" id="IPR048256">
    <property type="entry name" value="Tektin-like"/>
</dbReference>
<dbReference type="AlphaFoldDB" id="A0A183PH12"/>
<proteinExistence type="predicted"/>
<gene>
    <name evidence="3" type="ORF">SMTD_LOCUS13648</name>
</gene>
<organism evidence="3 4">
    <name type="scientific">Schistosoma mattheei</name>
    <dbReference type="NCBI Taxonomy" id="31246"/>
    <lineage>
        <taxon>Eukaryota</taxon>
        <taxon>Metazoa</taxon>
        <taxon>Spiralia</taxon>
        <taxon>Lophotrochozoa</taxon>
        <taxon>Platyhelminthes</taxon>
        <taxon>Trematoda</taxon>
        <taxon>Digenea</taxon>
        <taxon>Strigeidida</taxon>
        <taxon>Schistosomatoidea</taxon>
        <taxon>Schistosomatidae</taxon>
        <taxon>Schistosoma</taxon>
    </lineage>
</organism>
<dbReference type="GO" id="GO:0005929">
    <property type="term" value="C:cilium"/>
    <property type="evidence" value="ECO:0007669"/>
    <property type="project" value="UniProtKB-ARBA"/>
</dbReference>
<comment type="subcellular location">
    <subcellularLocation>
        <location evidence="1">Cytoplasm</location>
    </subcellularLocation>
</comment>